<accession>A0A7V2B0P8</accession>
<gene>
    <name evidence="6" type="ORF">ENO59_06495</name>
</gene>
<evidence type="ECO:0000256" key="4">
    <source>
        <dbReference type="RuleBase" id="RU003345"/>
    </source>
</evidence>
<dbReference type="InterPro" id="IPR016162">
    <property type="entry name" value="Ald_DH_N"/>
</dbReference>
<proteinExistence type="inferred from homology"/>
<dbReference type="CDD" id="cd07131">
    <property type="entry name" value="ALDH_AldH-CAJ73105"/>
    <property type="match status" value="1"/>
</dbReference>
<protein>
    <submittedName>
        <fullName evidence="6">Aldehyde dehydrogenase family protein</fullName>
    </submittedName>
</protein>
<comment type="similarity">
    <text evidence="1 4">Belongs to the aldehyde dehydrogenase family.</text>
</comment>
<dbReference type="InterPro" id="IPR029510">
    <property type="entry name" value="Ald_DH_CS_GLU"/>
</dbReference>
<reference evidence="6" key="1">
    <citation type="journal article" date="2020" name="mSystems">
        <title>Genome- and Community-Level Interaction Insights into Carbon Utilization and Element Cycling Functions of Hydrothermarchaeota in Hydrothermal Sediment.</title>
        <authorList>
            <person name="Zhou Z."/>
            <person name="Liu Y."/>
            <person name="Xu W."/>
            <person name="Pan J."/>
            <person name="Luo Z.H."/>
            <person name="Li M."/>
        </authorList>
    </citation>
    <scope>NUCLEOTIDE SEQUENCE [LARGE SCALE GENOMIC DNA]</scope>
    <source>
        <strain evidence="6">SpSt-143</strain>
    </source>
</reference>
<dbReference type="PROSITE" id="PS00070">
    <property type="entry name" value="ALDEHYDE_DEHYDR_CYS"/>
    <property type="match status" value="1"/>
</dbReference>
<dbReference type="GO" id="GO:0016620">
    <property type="term" value="F:oxidoreductase activity, acting on the aldehyde or oxo group of donors, NAD or NADP as acceptor"/>
    <property type="evidence" value="ECO:0007669"/>
    <property type="project" value="InterPro"/>
</dbReference>
<comment type="caution">
    <text evidence="6">The sequence shown here is derived from an EMBL/GenBank/DDBJ whole genome shotgun (WGS) entry which is preliminary data.</text>
</comment>
<dbReference type="AlphaFoldDB" id="A0A7V2B0P8"/>
<dbReference type="PROSITE" id="PS00687">
    <property type="entry name" value="ALDEHYDE_DEHYDR_GLU"/>
    <property type="match status" value="1"/>
</dbReference>
<name>A0A7V2B0P8_RHOMR</name>
<dbReference type="SUPFAM" id="SSF53720">
    <property type="entry name" value="ALDH-like"/>
    <property type="match status" value="1"/>
</dbReference>
<feature type="domain" description="Aldehyde dehydrogenase" evidence="5">
    <location>
        <begin position="13"/>
        <end position="478"/>
    </location>
</feature>
<dbReference type="FunFam" id="3.40.605.10:FF:000007">
    <property type="entry name" value="NAD/NADP-dependent betaine aldehyde dehydrogenase"/>
    <property type="match status" value="1"/>
</dbReference>
<sequence length="496" mass="53961">MATIFHNYIGGTWLPSSSGRTFEDRNPARWSELIGHFPQSSAEDINQAVEAAQKALPAWRRLPAPQRGEILRRAGDLLRARKNEIARAMTREMGKPFFETRGDVQEAIDTAYYAASETRRLFGYTVPSELPNKFNMTIRQPVGVVGVITAWNFPVAVPSWKIFPALACGNTVVFKPSEDAPHSGMLLVQALLDAGLPPGVLNLVHGNAEAGAALVEHPGVNAISFTGSSEVGARIGGICGRLHKRCSLEMGGKNPLIVLEDADLDLVLEGVLWGAFGTTGQRCTATSRLILHQAVHDEVVERLCAAARQLRLGDGNQEDTNIGPLINPAALEKVQRYVELGLKEGARLVLGGQRATDPGLEDGFFFKPTIFVDVTPEMRIAQEEIFGPVLSVLKVSSLEEAIKVANSVRYGLSASIYTRDLTKAFQAIQELESGIVYVNAPTIGAEAHLPFGGVKQTGNGHREGGWEVFDFYTETKTVYIDYSGRLQRAQIDTAQD</sequence>
<dbReference type="EMBL" id="DSGB01000005">
    <property type="protein sequence ID" value="HER96150.1"/>
    <property type="molecule type" value="Genomic_DNA"/>
</dbReference>
<feature type="active site" evidence="3">
    <location>
        <position position="249"/>
    </location>
</feature>
<evidence type="ECO:0000256" key="2">
    <source>
        <dbReference type="ARBA" id="ARBA00023002"/>
    </source>
</evidence>
<evidence type="ECO:0000256" key="1">
    <source>
        <dbReference type="ARBA" id="ARBA00009986"/>
    </source>
</evidence>
<keyword evidence="2 4" id="KW-0560">Oxidoreductase</keyword>
<evidence type="ECO:0000256" key="3">
    <source>
        <dbReference type="PROSITE-ProRule" id="PRU10007"/>
    </source>
</evidence>
<dbReference type="Gene3D" id="3.40.309.10">
    <property type="entry name" value="Aldehyde Dehydrogenase, Chain A, domain 2"/>
    <property type="match status" value="1"/>
</dbReference>
<dbReference type="InterPro" id="IPR016163">
    <property type="entry name" value="Ald_DH_C"/>
</dbReference>
<dbReference type="FunFam" id="3.40.309.10:FF:000009">
    <property type="entry name" value="Aldehyde dehydrogenase A"/>
    <property type="match status" value="1"/>
</dbReference>
<evidence type="ECO:0000259" key="5">
    <source>
        <dbReference type="Pfam" id="PF00171"/>
    </source>
</evidence>
<dbReference type="PANTHER" id="PTHR11699">
    <property type="entry name" value="ALDEHYDE DEHYDROGENASE-RELATED"/>
    <property type="match status" value="1"/>
</dbReference>
<dbReference type="InterPro" id="IPR016161">
    <property type="entry name" value="Ald_DH/histidinol_DH"/>
</dbReference>
<dbReference type="InterPro" id="IPR015590">
    <property type="entry name" value="Aldehyde_DH_dom"/>
</dbReference>
<dbReference type="Pfam" id="PF00171">
    <property type="entry name" value="Aldedh"/>
    <property type="match status" value="1"/>
</dbReference>
<evidence type="ECO:0000313" key="6">
    <source>
        <dbReference type="EMBL" id="HER96150.1"/>
    </source>
</evidence>
<dbReference type="Gene3D" id="3.40.605.10">
    <property type="entry name" value="Aldehyde Dehydrogenase, Chain A, domain 1"/>
    <property type="match status" value="1"/>
</dbReference>
<dbReference type="InterPro" id="IPR016160">
    <property type="entry name" value="Ald_DH_CS_CYS"/>
</dbReference>
<organism evidence="6">
    <name type="scientific">Rhodothermus marinus</name>
    <name type="common">Rhodothermus obamensis</name>
    <dbReference type="NCBI Taxonomy" id="29549"/>
    <lineage>
        <taxon>Bacteria</taxon>
        <taxon>Pseudomonadati</taxon>
        <taxon>Rhodothermota</taxon>
        <taxon>Rhodothermia</taxon>
        <taxon>Rhodothermales</taxon>
        <taxon>Rhodothermaceae</taxon>
        <taxon>Rhodothermus</taxon>
    </lineage>
</organism>